<dbReference type="EMBL" id="EU545650">
    <property type="protein sequence ID" value="ACB37243.1"/>
    <property type="molecule type" value="Genomic_DNA"/>
</dbReference>
<evidence type="ECO:0000256" key="1">
    <source>
        <dbReference type="SAM" id="Coils"/>
    </source>
</evidence>
<sequence length="87" mass="10438">MTIKKYYEIDNEIINAIFIIKVKTKNVKLSRTEYFTINDENDLKKLEEVEKEVKELEKRLEKEAEEMENIIAKLEEKGFKNIKGEKK</sequence>
<feature type="coiled-coil region" evidence="1">
    <location>
        <begin position="39"/>
        <end position="77"/>
    </location>
</feature>
<name>B2CRI6_9VIRU</name>
<dbReference type="RefSeq" id="YP_001798527.1">
    <property type="nucleotide sequence ID" value="NC_010537.1"/>
</dbReference>
<organism evidence="2 3">
    <name type="scientific">Betalipothrixvirus uzonense</name>
    <dbReference type="NCBI Taxonomy" id="512792"/>
    <lineage>
        <taxon>Viruses</taxon>
        <taxon>Adnaviria</taxon>
        <taxon>Zilligvirae</taxon>
        <taxon>Taleaviricota</taxon>
        <taxon>Tokiviricetes</taxon>
        <taxon>Ligamenvirales</taxon>
        <taxon>Lipothrixviridae</taxon>
        <taxon>Betalipothrixvirus</taxon>
    </lineage>
</organism>
<keyword evidence="1" id="KW-0175">Coiled coil</keyword>
<proteinExistence type="predicted"/>
<protein>
    <submittedName>
        <fullName evidence="2">Uncharacterized protein</fullName>
    </submittedName>
</protein>
<evidence type="ECO:0000313" key="2">
    <source>
        <dbReference type="EMBL" id="ACB37243.1"/>
    </source>
</evidence>
<dbReference type="GeneID" id="6186765"/>
<keyword evidence="3" id="KW-1185">Reference proteome</keyword>
<evidence type="ECO:0000313" key="3">
    <source>
        <dbReference type="Proteomes" id="UP000008691"/>
    </source>
</evidence>
<reference evidence="2 3" key="1">
    <citation type="journal article" date="2008" name="Res. Microbiol.">
        <title>Viruses in acidic geothermal environments of the Kamchatka Peninsula.</title>
        <authorList>
            <person name="Bize A."/>
            <person name="Peng X."/>
            <person name="Prokofeva M."/>
            <person name="Maclellan K."/>
            <person name="Lucas S."/>
            <person name="Forterre P."/>
            <person name="Garrett R.A."/>
            <person name="Bonch-Osmolovskaya E.A."/>
            <person name="Prangishvili D."/>
        </authorList>
    </citation>
    <scope>NUCLEOTIDE SEQUENCE [LARGE SCALE GENOMIC DNA]</scope>
</reference>
<dbReference type="KEGG" id="vg:6186765"/>
<accession>B2CRI6</accession>
<dbReference type="Proteomes" id="UP000008691">
    <property type="component" value="Segment"/>
</dbReference>